<evidence type="ECO:0000313" key="2">
    <source>
        <dbReference type="EMBL" id="ACB84249.1"/>
    </source>
</evidence>
<dbReference type="InParanoid" id="B2A6W8"/>
<dbReference type="GO" id="GO:0046872">
    <property type="term" value="F:metal ion binding"/>
    <property type="evidence" value="ECO:0007669"/>
    <property type="project" value="InterPro"/>
</dbReference>
<dbReference type="RefSeq" id="WP_012447133.1">
    <property type="nucleotide sequence ID" value="NC_010718.1"/>
</dbReference>
<dbReference type="GO" id="GO:0031419">
    <property type="term" value="F:cobalamin binding"/>
    <property type="evidence" value="ECO:0007669"/>
    <property type="project" value="InterPro"/>
</dbReference>
<dbReference type="eggNOG" id="COG5012">
    <property type="taxonomic scope" value="Bacteria"/>
</dbReference>
<gene>
    <name evidence="2" type="ordered locus">Nther_0655</name>
</gene>
<dbReference type="Pfam" id="PF02607">
    <property type="entry name" value="B12-binding_2"/>
    <property type="match status" value="1"/>
</dbReference>
<proteinExistence type="predicted"/>
<dbReference type="InterPro" id="IPR036594">
    <property type="entry name" value="Meth_synthase_dom"/>
</dbReference>
<sequence length="384" mass="44860">MEKFKKELRRLPDISKESVQEYETQQNAIVNKVMEILDNEKNLKALTNNYPENFLYYNQDNLSKLWLSAIYNNKFELAIPYLCWYYRAYSYGGFSEDFFRLELQAWIAATQELLSSSALKELMPFYQWLTDQQGNLIKLANSQTKSVFKIPAWWKRVETSFFSSLMQGDLDRCLEITKRHVTAKEIIPEFYMNVLRPVMYKIGYYWEMGDINMIHEQHATSIVIKVRHYLYNQYLSSTEKDKGKVVFTTAASDSSQLGMKIVGDLLSLYGWDVKYLENFTDNQSKHTLVNQIKEINPDLIGISFSVSFNLVEVHRLISEIRKSDTLKNNYILIGGRVINEFKDINLASLVNADNQAEGAYQALRKTERWCQNKLSVQETKSTVN</sequence>
<keyword evidence="3" id="KW-1185">Reference proteome</keyword>
<evidence type="ECO:0000313" key="3">
    <source>
        <dbReference type="Proteomes" id="UP000001683"/>
    </source>
</evidence>
<dbReference type="AlphaFoldDB" id="B2A6W8"/>
<dbReference type="HOGENOM" id="CLU_064060_0_0_9"/>
<dbReference type="Gene3D" id="1.10.1240.10">
    <property type="entry name" value="Methionine synthase domain"/>
    <property type="match status" value="1"/>
</dbReference>
<dbReference type="SUPFAM" id="SSF52242">
    <property type="entry name" value="Cobalamin (vitamin B12)-binding domain"/>
    <property type="match status" value="1"/>
</dbReference>
<dbReference type="KEGG" id="nth:Nther_0655"/>
<name>B2A6W8_NATTJ</name>
<dbReference type="PROSITE" id="PS51332">
    <property type="entry name" value="B12_BINDING"/>
    <property type="match status" value="1"/>
</dbReference>
<dbReference type="Pfam" id="PF02310">
    <property type="entry name" value="B12-binding"/>
    <property type="match status" value="1"/>
</dbReference>
<dbReference type="InterPro" id="IPR003759">
    <property type="entry name" value="Cbl-bd_cap"/>
</dbReference>
<dbReference type="InterPro" id="IPR006158">
    <property type="entry name" value="Cobalamin-bd"/>
</dbReference>
<organism evidence="2 3">
    <name type="scientific">Natranaerobius thermophilus (strain ATCC BAA-1301 / DSM 18059 / JW/NM-WN-LF)</name>
    <dbReference type="NCBI Taxonomy" id="457570"/>
    <lineage>
        <taxon>Bacteria</taxon>
        <taxon>Bacillati</taxon>
        <taxon>Bacillota</taxon>
        <taxon>Clostridia</taxon>
        <taxon>Natranaerobiales</taxon>
        <taxon>Natranaerobiaceae</taxon>
        <taxon>Natranaerobius</taxon>
    </lineage>
</organism>
<dbReference type="Proteomes" id="UP000001683">
    <property type="component" value="Chromosome"/>
</dbReference>
<accession>B2A6W8</accession>
<dbReference type="Gene3D" id="3.40.50.280">
    <property type="entry name" value="Cobalamin-binding domain"/>
    <property type="match status" value="1"/>
</dbReference>
<dbReference type="InterPro" id="IPR036724">
    <property type="entry name" value="Cobalamin-bd_sf"/>
</dbReference>
<dbReference type="OrthoDB" id="5756833at2"/>
<reference evidence="2 3" key="2">
    <citation type="journal article" date="2011" name="J. Bacteriol.">
        <title>Complete genome sequence of the anaerobic, halophilic alkalithermophile Natranaerobius thermophilus JW/NM-WN-LF.</title>
        <authorList>
            <person name="Zhao B."/>
            <person name="Mesbah N.M."/>
            <person name="Dalin E."/>
            <person name="Goodwin L."/>
            <person name="Nolan M."/>
            <person name="Pitluck S."/>
            <person name="Chertkov O."/>
            <person name="Brettin T.S."/>
            <person name="Han J."/>
            <person name="Larimer F.W."/>
            <person name="Land M.L."/>
            <person name="Hauser L."/>
            <person name="Kyrpides N."/>
            <person name="Wiegel J."/>
        </authorList>
    </citation>
    <scope>NUCLEOTIDE SEQUENCE [LARGE SCALE GENOMIC DNA]</scope>
    <source>
        <strain evidence="3">ATCC BAA-1301 / DSM 18059 / JW/NM-WN-LF</strain>
    </source>
</reference>
<reference evidence="2 3" key="1">
    <citation type="submission" date="2008-04" db="EMBL/GenBank/DDBJ databases">
        <title>Complete sequence of chromosome of Natranaerobius thermophilus JW/NM-WN-LF.</title>
        <authorList>
            <consortium name="US DOE Joint Genome Institute"/>
            <person name="Copeland A."/>
            <person name="Lucas S."/>
            <person name="Lapidus A."/>
            <person name="Glavina del Rio T."/>
            <person name="Dalin E."/>
            <person name="Tice H."/>
            <person name="Bruce D."/>
            <person name="Goodwin L."/>
            <person name="Pitluck S."/>
            <person name="Chertkov O."/>
            <person name="Brettin T."/>
            <person name="Detter J.C."/>
            <person name="Han C."/>
            <person name="Kuske C.R."/>
            <person name="Schmutz J."/>
            <person name="Larimer F."/>
            <person name="Land M."/>
            <person name="Hauser L."/>
            <person name="Kyrpides N."/>
            <person name="Lykidis A."/>
            <person name="Mesbah N.M."/>
            <person name="Wiegel J."/>
        </authorList>
    </citation>
    <scope>NUCLEOTIDE SEQUENCE [LARGE SCALE GENOMIC DNA]</scope>
    <source>
        <strain evidence="3">ATCC BAA-1301 / DSM 18059 / JW/NM-WN-LF</strain>
    </source>
</reference>
<dbReference type="CDD" id="cd02065">
    <property type="entry name" value="B12-binding_like"/>
    <property type="match status" value="1"/>
</dbReference>
<dbReference type="STRING" id="457570.Nther_0655"/>
<protein>
    <submittedName>
        <fullName evidence="2">Cobalamin B12-binding domain protein</fullName>
    </submittedName>
</protein>
<evidence type="ECO:0000259" key="1">
    <source>
        <dbReference type="PROSITE" id="PS51332"/>
    </source>
</evidence>
<feature type="domain" description="B12-binding" evidence="1">
    <location>
        <begin position="242"/>
        <end position="377"/>
    </location>
</feature>
<dbReference type="EMBL" id="CP001034">
    <property type="protein sequence ID" value="ACB84249.1"/>
    <property type="molecule type" value="Genomic_DNA"/>
</dbReference>